<sequence>MGAKSDSDEDFNCTPPPVVESAKKHLKLAARKIKRETVLVIGISGACRKRELVNLEIDDFVDLSLAAVIKRPDTKTKRQRTFTITGEFYIFTKCALLGPPAVAERVFFINHQNKKCTREVVGIHKIAGAPKQTNYISEVRKTRIVHWSLYTGHCYRRSSATTLVDAGSDITALKYHGE</sequence>
<dbReference type="SUPFAM" id="SSF56349">
    <property type="entry name" value="DNA breaking-rejoining enzymes"/>
    <property type="match status" value="1"/>
</dbReference>
<keyword evidence="4" id="KW-1185">Reference proteome</keyword>
<dbReference type="GO" id="GO:0003677">
    <property type="term" value="F:DNA binding"/>
    <property type="evidence" value="ECO:0007669"/>
    <property type="project" value="InterPro"/>
</dbReference>
<comment type="caution">
    <text evidence="3">The sequence shown here is derived from an EMBL/GenBank/DDBJ whole genome shotgun (WGS) entry which is preliminary data.</text>
</comment>
<accession>A0A8K0CAF7</accession>
<evidence type="ECO:0000313" key="4">
    <source>
        <dbReference type="Proteomes" id="UP000801492"/>
    </source>
</evidence>
<dbReference type="GO" id="GO:0006310">
    <property type="term" value="P:DNA recombination"/>
    <property type="evidence" value="ECO:0007669"/>
    <property type="project" value="UniProtKB-KW"/>
</dbReference>
<dbReference type="AlphaFoldDB" id="A0A8K0CAF7"/>
<dbReference type="Proteomes" id="UP000801492">
    <property type="component" value="Unassembled WGS sequence"/>
</dbReference>
<organism evidence="3 4">
    <name type="scientific">Ignelater luminosus</name>
    <name type="common">Cucubano</name>
    <name type="synonym">Pyrophorus luminosus</name>
    <dbReference type="NCBI Taxonomy" id="2038154"/>
    <lineage>
        <taxon>Eukaryota</taxon>
        <taxon>Metazoa</taxon>
        <taxon>Ecdysozoa</taxon>
        <taxon>Arthropoda</taxon>
        <taxon>Hexapoda</taxon>
        <taxon>Insecta</taxon>
        <taxon>Pterygota</taxon>
        <taxon>Neoptera</taxon>
        <taxon>Endopterygota</taxon>
        <taxon>Coleoptera</taxon>
        <taxon>Polyphaga</taxon>
        <taxon>Elateriformia</taxon>
        <taxon>Elateroidea</taxon>
        <taxon>Elateridae</taxon>
        <taxon>Agrypninae</taxon>
        <taxon>Pyrophorini</taxon>
        <taxon>Ignelater</taxon>
    </lineage>
</organism>
<gene>
    <name evidence="3" type="ORF">ILUMI_22545</name>
    <name evidence="2" type="ORF">ILUMI_22547</name>
</gene>
<proteinExistence type="predicted"/>
<dbReference type="OrthoDB" id="6760274at2759"/>
<dbReference type="Gene3D" id="1.10.443.10">
    <property type="entry name" value="Intergrase catalytic core"/>
    <property type="match status" value="1"/>
</dbReference>
<reference evidence="3" key="1">
    <citation type="submission" date="2019-08" db="EMBL/GenBank/DDBJ databases">
        <title>The genome of the North American firefly Photinus pyralis.</title>
        <authorList>
            <consortium name="Photinus pyralis genome working group"/>
            <person name="Fallon T.R."/>
            <person name="Sander Lower S.E."/>
            <person name="Weng J.-K."/>
        </authorList>
    </citation>
    <scope>NUCLEOTIDE SEQUENCE</scope>
    <source>
        <strain evidence="3">TRF0915ILg1</strain>
        <tissue evidence="3">Whole body</tissue>
    </source>
</reference>
<evidence type="ECO:0000313" key="3">
    <source>
        <dbReference type="EMBL" id="KAF2883628.1"/>
    </source>
</evidence>
<dbReference type="EMBL" id="VTPC01090330">
    <property type="protein sequence ID" value="KAF2883626.1"/>
    <property type="molecule type" value="Genomic_DNA"/>
</dbReference>
<evidence type="ECO:0000313" key="2">
    <source>
        <dbReference type="EMBL" id="KAF2883626.1"/>
    </source>
</evidence>
<dbReference type="InterPro" id="IPR011010">
    <property type="entry name" value="DNA_brk_join_enz"/>
</dbReference>
<dbReference type="InterPro" id="IPR013762">
    <property type="entry name" value="Integrase-like_cat_sf"/>
</dbReference>
<protein>
    <submittedName>
        <fullName evidence="3">Uncharacterized protein</fullName>
    </submittedName>
</protein>
<name>A0A8K0CAF7_IGNLU</name>
<keyword evidence="1" id="KW-0233">DNA recombination</keyword>
<dbReference type="GO" id="GO:0015074">
    <property type="term" value="P:DNA integration"/>
    <property type="evidence" value="ECO:0007669"/>
    <property type="project" value="InterPro"/>
</dbReference>
<evidence type="ECO:0000256" key="1">
    <source>
        <dbReference type="ARBA" id="ARBA00023172"/>
    </source>
</evidence>
<dbReference type="EMBL" id="VTPC01090328">
    <property type="protein sequence ID" value="KAF2883628.1"/>
    <property type="molecule type" value="Genomic_DNA"/>
</dbReference>